<reference evidence="3" key="1">
    <citation type="submission" date="2019-09" db="EMBL/GenBank/DDBJ databases">
        <title>Draft genome information of white flower Hibiscus syriacus.</title>
        <authorList>
            <person name="Kim Y.-M."/>
        </authorList>
    </citation>
    <scope>NUCLEOTIDE SEQUENCE [LARGE SCALE GENOMIC DNA]</scope>
    <source>
        <strain evidence="3">YM2019G1</strain>
    </source>
</reference>
<comment type="caution">
    <text evidence="3">The sequence shown here is derived from an EMBL/GenBank/DDBJ whole genome shotgun (WGS) entry which is preliminary data.</text>
</comment>
<dbReference type="AlphaFoldDB" id="A0A6A2YV07"/>
<evidence type="ECO:0000313" key="4">
    <source>
        <dbReference type="Proteomes" id="UP000436088"/>
    </source>
</evidence>
<keyword evidence="4" id="KW-1185">Reference proteome</keyword>
<protein>
    <submittedName>
        <fullName evidence="3">Uncharacterized protein</fullName>
    </submittedName>
</protein>
<sequence>MSMILMQQRSVKRRGSDSEMSTMIFEQGREGAIQGKHLRPTIPIDCESIVEVVEDVSHVSPPPGSVPTTSLPVTFFDILYLVTIPVDCNWMQRLFFYESKHPASDFIRNILPGLKHLCRSLCKESTADFDHLVGDHARDHGGFHALVLQKPPAIDTESPIVASESLPWPFKSPCFPMQGFP</sequence>
<dbReference type="Gene3D" id="3.30.559.10">
    <property type="entry name" value="Chloramphenicol acetyltransferase-like domain"/>
    <property type="match status" value="1"/>
</dbReference>
<dbReference type="InterPro" id="IPR051504">
    <property type="entry name" value="Plant_metabolite_acyltrans"/>
</dbReference>
<dbReference type="EMBL" id="VEPZ02001277">
    <property type="protein sequence ID" value="KAE8682905.1"/>
    <property type="molecule type" value="Genomic_DNA"/>
</dbReference>
<evidence type="ECO:0000313" key="3">
    <source>
        <dbReference type="EMBL" id="KAE8682905.1"/>
    </source>
</evidence>
<accession>A0A6A2YV07</accession>
<keyword evidence="2" id="KW-0012">Acyltransferase</keyword>
<evidence type="ECO:0000256" key="2">
    <source>
        <dbReference type="ARBA" id="ARBA00023315"/>
    </source>
</evidence>
<evidence type="ECO:0000256" key="1">
    <source>
        <dbReference type="ARBA" id="ARBA00022679"/>
    </source>
</evidence>
<dbReference type="GO" id="GO:0016747">
    <property type="term" value="F:acyltransferase activity, transferring groups other than amino-acyl groups"/>
    <property type="evidence" value="ECO:0007669"/>
    <property type="project" value="UniProtKB-ARBA"/>
</dbReference>
<gene>
    <name evidence="3" type="ORF">F3Y22_tig00111234pilonHSYRG00166</name>
</gene>
<name>A0A6A2YV07_HIBSY</name>
<organism evidence="3 4">
    <name type="scientific">Hibiscus syriacus</name>
    <name type="common">Rose of Sharon</name>
    <dbReference type="NCBI Taxonomy" id="106335"/>
    <lineage>
        <taxon>Eukaryota</taxon>
        <taxon>Viridiplantae</taxon>
        <taxon>Streptophyta</taxon>
        <taxon>Embryophyta</taxon>
        <taxon>Tracheophyta</taxon>
        <taxon>Spermatophyta</taxon>
        <taxon>Magnoliopsida</taxon>
        <taxon>eudicotyledons</taxon>
        <taxon>Gunneridae</taxon>
        <taxon>Pentapetalae</taxon>
        <taxon>rosids</taxon>
        <taxon>malvids</taxon>
        <taxon>Malvales</taxon>
        <taxon>Malvaceae</taxon>
        <taxon>Malvoideae</taxon>
        <taxon>Hibiscus</taxon>
    </lineage>
</organism>
<proteinExistence type="predicted"/>
<dbReference type="InterPro" id="IPR023213">
    <property type="entry name" value="CAT-like_dom_sf"/>
</dbReference>
<dbReference type="PANTHER" id="PTHR31625">
    <property type="match status" value="1"/>
</dbReference>
<keyword evidence="1" id="KW-0808">Transferase</keyword>
<dbReference type="Proteomes" id="UP000436088">
    <property type="component" value="Unassembled WGS sequence"/>
</dbReference>